<dbReference type="Gene3D" id="2.160.20.80">
    <property type="entry name" value="E3 ubiquitin-protein ligase SopA"/>
    <property type="match status" value="2"/>
</dbReference>
<comment type="caution">
    <text evidence="2">The sequence shown here is derived from an EMBL/GenBank/DDBJ whole genome shotgun (WGS) entry which is preliminary data.</text>
</comment>
<dbReference type="EMBL" id="VJXY01000015">
    <property type="protein sequence ID" value="MBD6617168.1"/>
    <property type="molecule type" value="Genomic_DNA"/>
</dbReference>
<sequence>MALDFSGQNLRGRNFKGRQDLAGANFSYADIRGANFTVANLRSANFSHAKAGVQHHWVIFLVLVSWFLSGLSEFLWFINGFLVSRIFNTSNTSGLALMGWTAFIVLIAFFFVAIRQGVGAFVITLAITTAFTIAFTITAVVAENIGVIAGVITIVGAIAVGIVIAGVIAVAATIVGAIATAIAIAAAGVITAAVAVIGTVAVTVAGVITTAEVVTAAAAVIGTVAVTVTGALLSFYIGWQAVEGDEQYSFVRNFAVNFAATGGTSFRGANLTSADFTQATLKSTNFRNAILILTLWYQAKMLDLIRPGLTYLQNSQVRQLLTTGQGQDNNFDRQNLRGLNLQKANLADTSFIGADLSEANLQDADLSRAKLKQTQLYATDLTGATLTGAYIEDWGITRETKLHGVRCEYVFMRLPTKENPDPLRKPDNKQEVFADGDFADFIQPIFDTLDLYHNQGVDPRAMAIAFKNLAENHPEAQLEIVAMEKRGEDKILLRAKTAAGSDKSQLSAEYFDDYNQLKVLSQSQQLLLVEKSDRIRNLENMITTALQQPKFYTQGDTKVSDISGINIQGSSNVSGIAGSGSVANLGTISGNVNIALNQLPDSPEADEPGIKELLTQLQEAISQSSDLPETDKADALLQVKALAEAGTNPQESTNQKTAKNAITMLKGIFSGLPAVATLVESTNNLLPAIAKLFGLG</sequence>
<dbReference type="PANTHER" id="PTHR14136">
    <property type="entry name" value="BTB_POZ DOMAIN-CONTAINING PROTEIN KCTD9"/>
    <property type="match status" value="1"/>
</dbReference>
<dbReference type="PANTHER" id="PTHR14136:SF17">
    <property type="entry name" value="BTB_POZ DOMAIN-CONTAINING PROTEIN KCTD9"/>
    <property type="match status" value="1"/>
</dbReference>
<dbReference type="AlphaFoldDB" id="A0AA40SXL3"/>
<proteinExistence type="predicted"/>
<protein>
    <submittedName>
        <fullName evidence="2">Pentapeptide repeat-containing protein</fullName>
    </submittedName>
</protein>
<evidence type="ECO:0000313" key="3">
    <source>
        <dbReference type="Proteomes" id="UP001165986"/>
    </source>
</evidence>
<feature type="transmembrane region" description="Helical" evidence="1">
    <location>
        <begin position="215"/>
        <end position="239"/>
    </location>
</feature>
<keyword evidence="1" id="KW-0472">Membrane</keyword>
<gene>
    <name evidence="2" type="ORF">FNW02_15340</name>
</gene>
<dbReference type="SUPFAM" id="SSF141571">
    <property type="entry name" value="Pentapeptide repeat-like"/>
    <property type="match status" value="1"/>
</dbReference>
<dbReference type="Pfam" id="PF00805">
    <property type="entry name" value="Pentapeptide"/>
    <property type="match status" value="3"/>
</dbReference>
<feature type="transmembrane region" description="Helical" evidence="1">
    <location>
        <begin position="95"/>
        <end position="114"/>
    </location>
</feature>
<keyword evidence="3" id="KW-1185">Reference proteome</keyword>
<evidence type="ECO:0000313" key="2">
    <source>
        <dbReference type="EMBL" id="MBD6617168.1"/>
    </source>
</evidence>
<name>A0AA40SXL3_9NOST</name>
<evidence type="ECO:0000256" key="1">
    <source>
        <dbReference type="SAM" id="Phobius"/>
    </source>
</evidence>
<feature type="transmembrane region" description="Helical" evidence="1">
    <location>
        <begin position="148"/>
        <end position="175"/>
    </location>
</feature>
<keyword evidence="1" id="KW-0812">Transmembrane</keyword>
<accession>A0AA40SXL3</accession>
<dbReference type="InterPro" id="IPR051082">
    <property type="entry name" value="Pentapeptide-BTB/POZ_domain"/>
</dbReference>
<organism evidence="2 3">
    <name type="scientific">Komarekiella delphini-convector SJRDD-AB1</name>
    <dbReference type="NCBI Taxonomy" id="2593771"/>
    <lineage>
        <taxon>Bacteria</taxon>
        <taxon>Bacillati</taxon>
        <taxon>Cyanobacteriota</taxon>
        <taxon>Cyanophyceae</taxon>
        <taxon>Nostocales</taxon>
        <taxon>Nostocaceae</taxon>
        <taxon>Komarekiella</taxon>
        <taxon>Komarekiella delphini-convector</taxon>
    </lineage>
</organism>
<feature type="transmembrane region" description="Helical" evidence="1">
    <location>
        <begin position="181"/>
        <end position="208"/>
    </location>
</feature>
<reference evidence="2" key="1">
    <citation type="submission" date="2019-07" db="EMBL/GenBank/DDBJ databases">
        <title>Toxilogical consequences of a new and cryptic species of cyanobacteria (Komarekiella delphini-convector) recovered from the epidermis of a bottlenose dolphin and 1500 ft. in the air.</title>
        <authorList>
            <person name="Brown A.O."/>
            <person name="Dvorak P."/>
            <person name="Villanueva C.D."/>
            <person name="Foss A.J."/>
            <person name="Garvey A.D."/>
            <person name="Gibson Q.A."/>
            <person name="Johansen J.R."/>
            <person name="Casamatta D.A."/>
        </authorList>
    </citation>
    <scope>NUCLEOTIDE SEQUENCE</scope>
    <source>
        <strain evidence="2">SJRDD-AB1</strain>
    </source>
</reference>
<dbReference type="Proteomes" id="UP001165986">
    <property type="component" value="Unassembled WGS sequence"/>
</dbReference>
<feature type="transmembrane region" description="Helical" evidence="1">
    <location>
        <begin position="120"/>
        <end position="141"/>
    </location>
</feature>
<feature type="transmembrane region" description="Helical" evidence="1">
    <location>
        <begin position="57"/>
        <end position="83"/>
    </location>
</feature>
<keyword evidence="1" id="KW-1133">Transmembrane helix</keyword>
<dbReference type="InterPro" id="IPR001646">
    <property type="entry name" value="5peptide_repeat"/>
</dbReference>
<dbReference type="RefSeq" id="WP_191758395.1">
    <property type="nucleotide sequence ID" value="NZ_VJXY01000015.1"/>
</dbReference>